<name>A0AAW2P3J5_SESRA</name>
<comment type="caution">
    <text evidence="2">The sequence shown here is derived from an EMBL/GenBank/DDBJ whole genome shotgun (WGS) entry which is preliminary data.</text>
</comment>
<evidence type="ECO:0000256" key="1">
    <source>
        <dbReference type="SAM" id="MobiDB-lite"/>
    </source>
</evidence>
<dbReference type="EMBL" id="JACGWJ010000018">
    <property type="protein sequence ID" value="KAL0350702.1"/>
    <property type="molecule type" value="Genomic_DNA"/>
</dbReference>
<dbReference type="AlphaFoldDB" id="A0AAW2P3J5"/>
<sequence>MGFEQSVGATAIPPPPTSVPSATTPSQITKMTSISRLELLSLSLLHSASTSRRHHQMPCRFICRPGPKLSPLSNLPSASNQIPGPATPVSVAASSTLLANAVPVIRPYPLDFVSFNPNLELFRMFVCPLLSNFMVCWAAKKWSLYSG</sequence>
<proteinExistence type="predicted"/>
<accession>A0AAW2P3J5</accession>
<organism evidence="2">
    <name type="scientific">Sesamum radiatum</name>
    <name type="common">Black benniseed</name>
    <dbReference type="NCBI Taxonomy" id="300843"/>
    <lineage>
        <taxon>Eukaryota</taxon>
        <taxon>Viridiplantae</taxon>
        <taxon>Streptophyta</taxon>
        <taxon>Embryophyta</taxon>
        <taxon>Tracheophyta</taxon>
        <taxon>Spermatophyta</taxon>
        <taxon>Magnoliopsida</taxon>
        <taxon>eudicotyledons</taxon>
        <taxon>Gunneridae</taxon>
        <taxon>Pentapetalae</taxon>
        <taxon>asterids</taxon>
        <taxon>lamiids</taxon>
        <taxon>Lamiales</taxon>
        <taxon>Pedaliaceae</taxon>
        <taxon>Sesamum</taxon>
    </lineage>
</organism>
<reference evidence="2" key="1">
    <citation type="submission" date="2020-06" db="EMBL/GenBank/DDBJ databases">
        <authorList>
            <person name="Li T."/>
            <person name="Hu X."/>
            <person name="Zhang T."/>
            <person name="Song X."/>
            <person name="Zhang H."/>
            <person name="Dai N."/>
            <person name="Sheng W."/>
            <person name="Hou X."/>
            <person name="Wei L."/>
        </authorList>
    </citation>
    <scope>NUCLEOTIDE SEQUENCE</scope>
    <source>
        <strain evidence="2">G02</strain>
        <tissue evidence="2">Leaf</tissue>
    </source>
</reference>
<reference evidence="2" key="2">
    <citation type="journal article" date="2024" name="Plant">
        <title>Genomic evolution and insights into agronomic trait innovations of Sesamum species.</title>
        <authorList>
            <person name="Miao H."/>
            <person name="Wang L."/>
            <person name="Qu L."/>
            <person name="Liu H."/>
            <person name="Sun Y."/>
            <person name="Le M."/>
            <person name="Wang Q."/>
            <person name="Wei S."/>
            <person name="Zheng Y."/>
            <person name="Lin W."/>
            <person name="Duan Y."/>
            <person name="Cao H."/>
            <person name="Xiong S."/>
            <person name="Wang X."/>
            <person name="Wei L."/>
            <person name="Li C."/>
            <person name="Ma Q."/>
            <person name="Ju M."/>
            <person name="Zhao R."/>
            <person name="Li G."/>
            <person name="Mu C."/>
            <person name="Tian Q."/>
            <person name="Mei H."/>
            <person name="Zhang T."/>
            <person name="Gao T."/>
            <person name="Zhang H."/>
        </authorList>
    </citation>
    <scope>NUCLEOTIDE SEQUENCE</scope>
    <source>
        <strain evidence="2">G02</strain>
    </source>
</reference>
<protein>
    <submittedName>
        <fullName evidence="2">Uncharacterized protein</fullName>
    </submittedName>
</protein>
<evidence type="ECO:0000313" key="2">
    <source>
        <dbReference type="EMBL" id="KAL0350702.1"/>
    </source>
</evidence>
<gene>
    <name evidence="2" type="ORF">Sradi_4219400</name>
</gene>
<feature type="region of interest" description="Disordered" evidence="1">
    <location>
        <begin position="1"/>
        <end position="25"/>
    </location>
</feature>